<sequence>MVESQNAYPNYELLADIEWLEERLQQPDLLLLDVRNEGYEQEHIPGARHLQSDLLKHPGAIEIVPLETARVALERVGLRGDSTVVLYDDGKSALAARVFYDLEYYGLRDRVKLLDGGFTAWKAAGKQVTEEVPPAKRGDWSEAVAHPARITTKQNIQEGLTNSLLLDVRSAEEYSGANKWNNRKGGHIPGAAWLEWKSALALNEPDGVPRFKPAAVLEKQLAQVGVRRELTIVPYCQLNSRGAHTYFVLRLLDFPDVRPYEGAWEEWGNDEDTEVSV</sequence>
<evidence type="ECO:0000313" key="5">
    <source>
        <dbReference type="EMBL" id="TNJ66962.1"/>
    </source>
</evidence>
<evidence type="ECO:0000256" key="2">
    <source>
        <dbReference type="ARBA" id="ARBA00047549"/>
    </source>
</evidence>
<dbReference type="PANTHER" id="PTHR43855:SF1">
    <property type="entry name" value="THIOSULFATE SULFURTRANSFERASE"/>
    <property type="match status" value="1"/>
</dbReference>
<evidence type="ECO:0000256" key="1">
    <source>
        <dbReference type="ARBA" id="ARBA00022737"/>
    </source>
</evidence>
<dbReference type="RefSeq" id="WP_139601447.1">
    <property type="nucleotide sequence ID" value="NZ_VDCQ01000007.1"/>
</dbReference>
<feature type="domain" description="Rhodanese" evidence="4">
    <location>
        <begin position="159"/>
        <end position="276"/>
    </location>
</feature>
<evidence type="ECO:0000259" key="4">
    <source>
        <dbReference type="PROSITE" id="PS50206"/>
    </source>
</evidence>
<dbReference type="PANTHER" id="PTHR43855">
    <property type="entry name" value="THIOSULFATE SULFURTRANSFERASE"/>
    <property type="match status" value="1"/>
</dbReference>
<comment type="catalytic activity">
    <reaction evidence="2">
        <text>thiosulfate + hydrogen cyanide = thiocyanate + sulfite + 2 H(+)</text>
        <dbReference type="Rhea" id="RHEA:16881"/>
        <dbReference type="ChEBI" id="CHEBI:15378"/>
        <dbReference type="ChEBI" id="CHEBI:17359"/>
        <dbReference type="ChEBI" id="CHEBI:18022"/>
        <dbReference type="ChEBI" id="CHEBI:18407"/>
        <dbReference type="ChEBI" id="CHEBI:33542"/>
        <dbReference type="EC" id="2.8.1.1"/>
    </reaction>
</comment>
<name>A0A5C4TDP0_9BACL</name>
<dbReference type="EMBL" id="VDCQ01000007">
    <property type="protein sequence ID" value="TNJ66962.1"/>
    <property type="molecule type" value="Genomic_DNA"/>
</dbReference>
<dbReference type="PROSITE" id="PS50206">
    <property type="entry name" value="RHODANESE_3"/>
    <property type="match status" value="2"/>
</dbReference>
<dbReference type="PROSITE" id="PS00683">
    <property type="entry name" value="RHODANESE_2"/>
    <property type="match status" value="1"/>
</dbReference>
<dbReference type="GO" id="GO:0004792">
    <property type="term" value="F:thiosulfate-cyanide sulfurtransferase activity"/>
    <property type="evidence" value="ECO:0007669"/>
    <property type="project" value="UniProtKB-EC"/>
</dbReference>
<dbReference type="SMART" id="SM00450">
    <property type="entry name" value="RHOD"/>
    <property type="match status" value="2"/>
</dbReference>
<dbReference type="InterPro" id="IPR001763">
    <property type="entry name" value="Rhodanese-like_dom"/>
</dbReference>
<organism evidence="5 6">
    <name type="scientific">Paenibacillus hemerocallicola</name>
    <dbReference type="NCBI Taxonomy" id="1172614"/>
    <lineage>
        <taxon>Bacteria</taxon>
        <taxon>Bacillati</taxon>
        <taxon>Bacillota</taxon>
        <taxon>Bacilli</taxon>
        <taxon>Bacillales</taxon>
        <taxon>Paenibacillaceae</taxon>
        <taxon>Paenibacillus</taxon>
    </lineage>
</organism>
<evidence type="ECO:0000313" key="6">
    <source>
        <dbReference type="Proteomes" id="UP000307943"/>
    </source>
</evidence>
<dbReference type="Proteomes" id="UP000307943">
    <property type="component" value="Unassembled WGS sequence"/>
</dbReference>
<dbReference type="InterPro" id="IPR001307">
    <property type="entry name" value="Thiosulphate_STrfase_CS"/>
</dbReference>
<protein>
    <recommendedName>
        <fullName evidence="3">Sulfurtransferase</fullName>
    </recommendedName>
</protein>
<accession>A0A5C4TDP0</accession>
<reference evidence="5 6" key="1">
    <citation type="submission" date="2019-05" db="EMBL/GenBank/DDBJ databases">
        <title>We sequenced the genome of Paenibacillus hemerocallicola KCTC 33185 for further insight into its adaptation and study the phylogeny of Paenibacillus.</title>
        <authorList>
            <person name="Narsing Rao M.P."/>
        </authorList>
    </citation>
    <scope>NUCLEOTIDE SEQUENCE [LARGE SCALE GENOMIC DNA]</scope>
    <source>
        <strain evidence="5 6">KCTC 33185</strain>
    </source>
</reference>
<keyword evidence="6" id="KW-1185">Reference proteome</keyword>
<dbReference type="InterPro" id="IPR051126">
    <property type="entry name" value="Thiosulfate_sulfurtransferase"/>
</dbReference>
<proteinExistence type="predicted"/>
<dbReference type="OrthoDB" id="9770030at2"/>
<gene>
    <name evidence="5" type="ORF">FE784_07100</name>
</gene>
<evidence type="ECO:0000256" key="3">
    <source>
        <dbReference type="RuleBase" id="RU000507"/>
    </source>
</evidence>
<keyword evidence="3 5" id="KW-0808">Transferase</keyword>
<dbReference type="Pfam" id="PF00581">
    <property type="entry name" value="Rhodanese"/>
    <property type="match status" value="2"/>
</dbReference>
<comment type="caution">
    <text evidence="5">The sequence shown here is derived from an EMBL/GenBank/DDBJ whole genome shotgun (WGS) entry which is preliminary data.</text>
</comment>
<dbReference type="SUPFAM" id="SSF52821">
    <property type="entry name" value="Rhodanese/Cell cycle control phosphatase"/>
    <property type="match status" value="2"/>
</dbReference>
<dbReference type="AlphaFoldDB" id="A0A5C4TDP0"/>
<keyword evidence="1" id="KW-0677">Repeat</keyword>
<feature type="domain" description="Rhodanese" evidence="4">
    <location>
        <begin position="25"/>
        <end position="130"/>
    </location>
</feature>
<dbReference type="Gene3D" id="3.40.250.10">
    <property type="entry name" value="Rhodanese-like domain"/>
    <property type="match status" value="2"/>
</dbReference>
<dbReference type="InterPro" id="IPR036873">
    <property type="entry name" value="Rhodanese-like_dom_sf"/>
</dbReference>
<dbReference type="PROSITE" id="PS00380">
    <property type="entry name" value="RHODANESE_1"/>
    <property type="match status" value="1"/>
</dbReference>